<proteinExistence type="inferred from homology"/>
<accession>A0ABT6EM08</accession>
<gene>
    <name evidence="3" type="ORF">OXR69_031695</name>
</gene>
<dbReference type="Proteomes" id="UP001075001">
    <property type="component" value="Unassembled WGS sequence"/>
</dbReference>
<evidence type="ECO:0000256" key="1">
    <source>
        <dbReference type="ARBA" id="ARBA00006226"/>
    </source>
</evidence>
<keyword evidence="2" id="KW-1277">Toxin-antitoxin system</keyword>
<evidence type="ECO:0000313" key="3">
    <source>
        <dbReference type="EMBL" id="MDG1646361.1"/>
    </source>
</evidence>
<dbReference type="InterPro" id="IPR007712">
    <property type="entry name" value="RelE/ParE_toxin"/>
</dbReference>
<evidence type="ECO:0000313" key="4">
    <source>
        <dbReference type="Proteomes" id="UP001075001"/>
    </source>
</evidence>
<evidence type="ECO:0000256" key="2">
    <source>
        <dbReference type="ARBA" id="ARBA00022649"/>
    </source>
</evidence>
<organism evidence="3 4">
    <name type="scientific">Klebsiella huaxiensis</name>
    <dbReference type="NCBI Taxonomy" id="2153354"/>
    <lineage>
        <taxon>Bacteria</taxon>
        <taxon>Pseudomonadati</taxon>
        <taxon>Pseudomonadota</taxon>
        <taxon>Gammaproteobacteria</taxon>
        <taxon>Enterobacterales</taxon>
        <taxon>Enterobacteriaceae</taxon>
        <taxon>Klebsiella/Raoultella group</taxon>
        <taxon>Klebsiella</taxon>
    </lineage>
</organism>
<dbReference type="Pfam" id="PF05016">
    <property type="entry name" value="ParE_toxin"/>
    <property type="match status" value="1"/>
</dbReference>
<name>A0ABT6EM08_9ENTR</name>
<reference evidence="3" key="1">
    <citation type="submission" date="2023-03" db="EMBL/GenBank/DDBJ databases">
        <title>identification of new KPC variant in Klebsiella huaxiensis from the Hospital Sewage Samples in China.</title>
        <authorList>
            <person name="Wu Y."/>
        </authorList>
    </citation>
    <scope>NUCLEOTIDE SEQUENCE</scope>
    <source>
        <strain evidence="3">ZR-9</strain>
    </source>
</reference>
<geneLocation type="plasmid" evidence="3">
    <name>unnamed2</name>
</geneLocation>
<protein>
    <submittedName>
        <fullName evidence="3">Type II toxin-antitoxin system RelE/ParE family toxin</fullName>
    </submittedName>
</protein>
<sequence length="93" mass="10946">MTRYRTEYTKRFVKEFKKIDTVHQRVIQKYIEAHINNALNPRLTGKILKGDKAEFIRWRIGDYRLIATIEDDKLLVIALSVGHRKGVVSEFGK</sequence>
<dbReference type="PANTHER" id="PTHR35601:SF1">
    <property type="entry name" value="TOXIN RELE"/>
    <property type="match status" value="1"/>
</dbReference>
<comment type="caution">
    <text evidence="3">The sequence shown here is derived from an EMBL/GenBank/DDBJ whole genome shotgun (WGS) entry which is preliminary data.</text>
</comment>
<dbReference type="SUPFAM" id="SSF143011">
    <property type="entry name" value="RelE-like"/>
    <property type="match status" value="1"/>
</dbReference>
<dbReference type="InterPro" id="IPR035093">
    <property type="entry name" value="RelE/ParE_toxin_dom_sf"/>
</dbReference>
<keyword evidence="4" id="KW-1185">Reference proteome</keyword>
<dbReference type="RefSeq" id="WP_267986105.1">
    <property type="nucleotide sequence ID" value="NZ_JAPQEX020000004.1"/>
</dbReference>
<dbReference type="EMBL" id="JAPQEX020000004">
    <property type="protein sequence ID" value="MDG1646361.1"/>
    <property type="molecule type" value="Genomic_DNA"/>
</dbReference>
<keyword evidence="3" id="KW-0614">Plasmid</keyword>
<dbReference type="Gene3D" id="3.30.2310.20">
    <property type="entry name" value="RelE-like"/>
    <property type="match status" value="1"/>
</dbReference>
<dbReference type="PANTHER" id="PTHR35601">
    <property type="entry name" value="TOXIN RELE"/>
    <property type="match status" value="1"/>
</dbReference>
<comment type="similarity">
    <text evidence="1">Belongs to the RelE toxin family.</text>
</comment>